<evidence type="ECO:0000256" key="5">
    <source>
        <dbReference type="ARBA" id="ARBA00022727"/>
    </source>
</evidence>
<accession>A0ABW0YXN8</accession>
<keyword evidence="14" id="KW-1185">Reference proteome</keyword>
<feature type="compositionally biased region" description="Polar residues" evidence="11">
    <location>
        <begin position="203"/>
        <end position="213"/>
    </location>
</feature>
<dbReference type="InterPro" id="IPR039430">
    <property type="entry name" value="Thymidylate_kin-like_dom"/>
</dbReference>
<keyword evidence="8 10" id="KW-0067">ATP-binding</keyword>
<comment type="catalytic activity">
    <reaction evidence="9 10">
        <text>dTMP + ATP = dTDP + ADP</text>
        <dbReference type="Rhea" id="RHEA:13517"/>
        <dbReference type="ChEBI" id="CHEBI:30616"/>
        <dbReference type="ChEBI" id="CHEBI:58369"/>
        <dbReference type="ChEBI" id="CHEBI:63528"/>
        <dbReference type="ChEBI" id="CHEBI:456216"/>
        <dbReference type="EC" id="2.7.4.9"/>
    </reaction>
</comment>
<dbReference type="PANTHER" id="PTHR10344:SF4">
    <property type="entry name" value="UMP-CMP KINASE 2, MITOCHONDRIAL"/>
    <property type="match status" value="1"/>
</dbReference>
<evidence type="ECO:0000256" key="1">
    <source>
        <dbReference type="ARBA" id="ARBA00009776"/>
    </source>
</evidence>
<comment type="similarity">
    <text evidence="1 10">Belongs to the thymidylate kinase family.</text>
</comment>
<dbReference type="InterPro" id="IPR027417">
    <property type="entry name" value="P-loop_NTPase"/>
</dbReference>
<name>A0ABW0YXN8_9ACTN</name>
<evidence type="ECO:0000256" key="7">
    <source>
        <dbReference type="ARBA" id="ARBA00022777"/>
    </source>
</evidence>
<dbReference type="RefSeq" id="WP_390315496.1">
    <property type="nucleotide sequence ID" value="NZ_JBHSPB010000004.1"/>
</dbReference>
<comment type="function">
    <text evidence="10">Phosphorylation of dTMP to form dTDP in both de novo and salvage pathways of dTTP synthesis.</text>
</comment>
<keyword evidence="5 10" id="KW-0545">Nucleotide biosynthesis</keyword>
<dbReference type="SUPFAM" id="SSF52540">
    <property type="entry name" value="P-loop containing nucleoside triphosphate hydrolases"/>
    <property type="match status" value="1"/>
</dbReference>
<evidence type="ECO:0000256" key="3">
    <source>
        <dbReference type="ARBA" id="ARBA00017144"/>
    </source>
</evidence>
<evidence type="ECO:0000256" key="4">
    <source>
        <dbReference type="ARBA" id="ARBA00022679"/>
    </source>
</evidence>
<organism evidence="13 14">
    <name type="scientific">Streptomyces gamaensis</name>
    <dbReference type="NCBI Taxonomy" id="1763542"/>
    <lineage>
        <taxon>Bacteria</taxon>
        <taxon>Bacillati</taxon>
        <taxon>Actinomycetota</taxon>
        <taxon>Actinomycetes</taxon>
        <taxon>Kitasatosporales</taxon>
        <taxon>Streptomycetaceae</taxon>
        <taxon>Streptomyces</taxon>
    </lineage>
</organism>
<comment type="caution">
    <text evidence="10">Lacks conserved residue(s) required for the propagation of feature annotation.</text>
</comment>
<sequence>MTNPTGIFITLDGPGGVGKSTTLTALAELLRRRGRPVHTTTEPSNSPLGRFTRAHADRIHGHALACLVAADRYEHLRTEIRPRLDHGDTVLCDRYLASTLVVQRLDHVPERFLLDLNADVLLPHLAVILTADAQTIAGRLAARGAHHRFERDPQVPARENELYQRATEVLRGMGVPVLAVNTTESTPEEAAEQIASAAPPSPGSVTTSPADRT</sequence>
<dbReference type="PANTHER" id="PTHR10344">
    <property type="entry name" value="THYMIDYLATE KINASE"/>
    <property type="match status" value="1"/>
</dbReference>
<dbReference type="CDD" id="cd01672">
    <property type="entry name" value="TMPK"/>
    <property type="match status" value="1"/>
</dbReference>
<comment type="caution">
    <text evidence="13">The sequence shown here is derived from an EMBL/GenBank/DDBJ whole genome shotgun (WGS) entry which is preliminary data.</text>
</comment>
<feature type="domain" description="Thymidylate kinase-like" evidence="12">
    <location>
        <begin position="11"/>
        <end position="190"/>
    </location>
</feature>
<feature type="region of interest" description="Disordered" evidence="11">
    <location>
        <begin position="183"/>
        <end position="213"/>
    </location>
</feature>
<evidence type="ECO:0000256" key="11">
    <source>
        <dbReference type="SAM" id="MobiDB-lite"/>
    </source>
</evidence>
<gene>
    <name evidence="10 13" type="primary">tmk</name>
    <name evidence="13" type="ORF">ACFP1Z_09460</name>
</gene>
<proteinExistence type="inferred from homology"/>
<dbReference type="GO" id="GO:0004798">
    <property type="term" value="F:dTMP kinase activity"/>
    <property type="evidence" value="ECO:0007669"/>
    <property type="project" value="UniProtKB-EC"/>
</dbReference>
<protein>
    <recommendedName>
        <fullName evidence="3 10">Thymidylate kinase</fullName>
        <ecNumber evidence="2 10">2.7.4.9</ecNumber>
    </recommendedName>
    <alternativeName>
        <fullName evidence="10">dTMP kinase</fullName>
    </alternativeName>
</protein>
<evidence type="ECO:0000313" key="13">
    <source>
        <dbReference type="EMBL" id="MFC5720388.1"/>
    </source>
</evidence>
<evidence type="ECO:0000256" key="8">
    <source>
        <dbReference type="ARBA" id="ARBA00022840"/>
    </source>
</evidence>
<dbReference type="HAMAP" id="MF_00165">
    <property type="entry name" value="Thymidylate_kinase"/>
    <property type="match status" value="1"/>
</dbReference>
<evidence type="ECO:0000256" key="10">
    <source>
        <dbReference type="HAMAP-Rule" id="MF_00165"/>
    </source>
</evidence>
<dbReference type="EC" id="2.7.4.9" evidence="2 10"/>
<dbReference type="Pfam" id="PF02223">
    <property type="entry name" value="Thymidylate_kin"/>
    <property type="match status" value="1"/>
</dbReference>
<dbReference type="InterPro" id="IPR018094">
    <property type="entry name" value="Thymidylate_kinase"/>
</dbReference>
<keyword evidence="7 10" id="KW-0418">Kinase</keyword>
<evidence type="ECO:0000256" key="6">
    <source>
        <dbReference type="ARBA" id="ARBA00022741"/>
    </source>
</evidence>
<dbReference type="EMBL" id="JBHSPB010000004">
    <property type="protein sequence ID" value="MFC5720388.1"/>
    <property type="molecule type" value="Genomic_DNA"/>
</dbReference>
<evidence type="ECO:0000256" key="9">
    <source>
        <dbReference type="ARBA" id="ARBA00048743"/>
    </source>
</evidence>
<evidence type="ECO:0000259" key="12">
    <source>
        <dbReference type="Pfam" id="PF02223"/>
    </source>
</evidence>
<dbReference type="Proteomes" id="UP001596083">
    <property type="component" value="Unassembled WGS sequence"/>
</dbReference>
<keyword evidence="6 10" id="KW-0547">Nucleotide-binding</keyword>
<evidence type="ECO:0000313" key="14">
    <source>
        <dbReference type="Proteomes" id="UP001596083"/>
    </source>
</evidence>
<reference evidence="14" key="1">
    <citation type="journal article" date="2019" name="Int. J. Syst. Evol. Microbiol.">
        <title>The Global Catalogue of Microorganisms (GCM) 10K type strain sequencing project: providing services to taxonomists for standard genome sequencing and annotation.</title>
        <authorList>
            <consortium name="The Broad Institute Genomics Platform"/>
            <consortium name="The Broad Institute Genome Sequencing Center for Infectious Disease"/>
            <person name="Wu L."/>
            <person name="Ma J."/>
        </authorList>
    </citation>
    <scope>NUCLEOTIDE SEQUENCE [LARGE SCALE GENOMIC DNA]</scope>
    <source>
        <strain evidence="14">CGMCC 4.7304</strain>
    </source>
</reference>
<evidence type="ECO:0000256" key="2">
    <source>
        <dbReference type="ARBA" id="ARBA00012980"/>
    </source>
</evidence>
<keyword evidence="4 10" id="KW-0808">Transferase</keyword>
<dbReference type="NCBIfam" id="TIGR00041">
    <property type="entry name" value="DTMP_kinase"/>
    <property type="match status" value="1"/>
</dbReference>
<dbReference type="Gene3D" id="3.40.50.300">
    <property type="entry name" value="P-loop containing nucleotide triphosphate hydrolases"/>
    <property type="match status" value="1"/>
</dbReference>